<evidence type="ECO:0000313" key="4">
    <source>
        <dbReference type="Proteomes" id="UP000077134"/>
    </source>
</evidence>
<evidence type="ECO:0000256" key="1">
    <source>
        <dbReference type="SAM" id="Phobius"/>
    </source>
</evidence>
<keyword evidence="4" id="KW-1185">Reference proteome</keyword>
<dbReference type="InterPro" id="IPR043128">
    <property type="entry name" value="Rev_trsase/Diguanyl_cyclase"/>
</dbReference>
<dbReference type="GO" id="GO:1902201">
    <property type="term" value="P:negative regulation of bacterial-type flagellum-dependent cell motility"/>
    <property type="evidence" value="ECO:0007669"/>
    <property type="project" value="TreeGrafter"/>
</dbReference>
<evidence type="ECO:0000259" key="2">
    <source>
        <dbReference type="PROSITE" id="PS50887"/>
    </source>
</evidence>
<dbReference type="Gene3D" id="3.30.70.270">
    <property type="match status" value="1"/>
</dbReference>
<dbReference type="GO" id="GO:0005886">
    <property type="term" value="C:plasma membrane"/>
    <property type="evidence" value="ECO:0007669"/>
    <property type="project" value="TreeGrafter"/>
</dbReference>
<feature type="transmembrane region" description="Helical" evidence="1">
    <location>
        <begin position="99"/>
        <end position="124"/>
    </location>
</feature>
<dbReference type="InterPro" id="IPR050469">
    <property type="entry name" value="Diguanylate_Cyclase"/>
</dbReference>
<dbReference type="NCBIfam" id="TIGR00254">
    <property type="entry name" value="GGDEF"/>
    <property type="match status" value="1"/>
</dbReference>
<dbReference type="STRING" id="1763538.LPB68_12825"/>
<dbReference type="EMBL" id="LSFN01000036">
    <property type="protein sequence ID" value="OAB71902.1"/>
    <property type="molecule type" value="Genomic_DNA"/>
</dbReference>
<accession>A0A167BAX9</accession>
<evidence type="ECO:0000313" key="3">
    <source>
        <dbReference type="EMBL" id="OAB71902.1"/>
    </source>
</evidence>
<proteinExistence type="predicted"/>
<dbReference type="CDD" id="cd01949">
    <property type="entry name" value="GGDEF"/>
    <property type="match status" value="1"/>
</dbReference>
<reference evidence="3 4" key="1">
    <citation type="submission" date="2016-02" db="EMBL/GenBank/DDBJ databases">
        <title>Paenibacillus sp. LPB0068, isolated from Crassostrea gigas.</title>
        <authorList>
            <person name="Shin S.-K."/>
            <person name="Yi H."/>
        </authorList>
    </citation>
    <scope>NUCLEOTIDE SEQUENCE [LARGE SCALE GENOMIC DNA]</scope>
    <source>
        <strain evidence="3 4">LPB0068</strain>
    </source>
</reference>
<dbReference type="PANTHER" id="PTHR45138:SF9">
    <property type="entry name" value="DIGUANYLATE CYCLASE DGCM-RELATED"/>
    <property type="match status" value="1"/>
</dbReference>
<dbReference type="AlphaFoldDB" id="A0A167BAX9"/>
<dbReference type="GO" id="GO:0043709">
    <property type="term" value="P:cell adhesion involved in single-species biofilm formation"/>
    <property type="evidence" value="ECO:0007669"/>
    <property type="project" value="TreeGrafter"/>
</dbReference>
<dbReference type="GO" id="GO:0052621">
    <property type="term" value="F:diguanylate cyclase activity"/>
    <property type="evidence" value="ECO:0007669"/>
    <property type="project" value="TreeGrafter"/>
</dbReference>
<protein>
    <recommendedName>
        <fullName evidence="2">GGDEF domain-containing protein</fullName>
    </recommendedName>
</protein>
<dbReference type="InterPro" id="IPR029787">
    <property type="entry name" value="Nucleotide_cyclase"/>
</dbReference>
<dbReference type="SUPFAM" id="SSF55073">
    <property type="entry name" value="Nucleotide cyclase"/>
    <property type="match status" value="1"/>
</dbReference>
<dbReference type="PANTHER" id="PTHR45138">
    <property type="entry name" value="REGULATORY COMPONENTS OF SENSORY TRANSDUCTION SYSTEM"/>
    <property type="match status" value="1"/>
</dbReference>
<organism evidence="3 4">
    <name type="scientific">Paenibacillus crassostreae</name>
    <dbReference type="NCBI Taxonomy" id="1763538"/>
    <lineage>
        <taxon>Bacteria</taxon>
        <taxon>Bacillati</taxon>
        <taxon>Bacillota</taxon>
        <taxon>Bacilli</taxon>
        <taxon>Bacillales</taxon>
        <taxon>Paenibacillaceae</taxon>
        <taxon>Paenibacillus</taxon>
    </lineage>
</organism>
<dbReference type="Proteomes" id="UP000077134">
    <property type="component" value="Unassembled WGS sequence"/>
</dbReference>
<dbReference type="SMART" id="SM00267">
    <property type="entry name" value="GGDEF"/>
    <property type="match status" value="1"/>
</dbReference>
<feature type="domain" description="GGDEF" evidence="2">
    <location>
        <begin position="411"/>
        <end position="554"/>
    </location>
</feature>
<feature type="transmembrane region" description="Helical" evidence="1">
    <location>
        <begin position="177"/>
        <end position="195"/>
    </location>
</feature>
<feature type="transmembrane region" description="Helical" evidence="1">
    <location>
        <begin position="6"/>
        <end position="27"/>
    </location>
</feature>
<dbReference type="Pfam" id="PF00990">
    <property type="entry name" value="GGDEF"/>
    <property type="match status" value="1"/>
</dbReference>
<keyword evidence="1" id="KW-1133">Transmembrane helix</keyword>
<name>A0A167BAX9_9BACL</name>
<feature type="transmembrane region" description="Helical" evidence="1">
    <location>
        <begin position="63"/>
        <end position="87"/>
    </location>
</feature>
<gene>
    <name evidence="3" type="ORF">PNBC_18065</name>
</gene>
<feature type="transmembrane region" description="Helical" evidence="1">
    <location>
        <begin position="201"/>
        <end position="221"/>
    </location>
</feature>
<feature type="transmembrane region" description="Helical" evidence="1">
    <location>
        <begin position="136"/>
        <end position="156"/>
    </location>
</feature>
<dbReference type="PROSITE" id="PS50887">
    <property type="entry name" value="GGDEF"/>
    <property type="match status" value="1"/>
</dbReference>
<comment type="caution">
    <text evidence="3">The sequence shown here is derived from an EMBL/GenBank/DDBJ whole genome shotgun (WGS) entry which is preliminary data.</text>
</comment>
<keyword evidence="1" id="KW-0472">Membrane</keyword>
<feature type="transmembrane region" description="Helical" evidence="1">
    <location>
        <begin position="34"/>
        <end position="51"/>
    </location>
</feature>
<dbReference type="FunFam" id="3.30.70.270:FF:000001">
    <property type="entry name" value="Diguanylate cyclase domain protein"/>
    <property type="match status" value="1"/>
</dbReference>
<sequence length="554" mass="63173">MAVVVWTDLIIFILLLALFIYVFATVTMTQLHKIYLAFHFTMMLWPFYQFAIKITDSPSVQLLYVKLSFIDLALLTTGWLLFTFFLTDHSRYLRKSVIILLYMPILIIAISVIINPAGIFVLPMYDGYIQRTYGPLFWVILIVLVCYISISVYLIYSALKFNNTPRIKKQVMHVLKGVVILTAMVLLDILFNVVLASDLPVIPGFTSLGILLSAVFFVIAIHRDKVLDIVTIAHQDIIDTIEQGILVLDDDEIVVEINQSLLPYIHFHIGDRSDIEALLPPEQSASTIESFLHTYRNLPLERAEIGLFYPSENRYVHIHVSPIIVNNSKVGRIITFQNMTEILQLIHDTHLQNEILQERNLALTTIQEELFHTNQKLNHMAITDSLTGCYNRHYLTEQLEQEVKENMKHQVPFTILLIDIDFFKQVNDNYGHLVGDIVICDTVEVIKKTLRHTDILARYGGEEFIVYLPNTDQIRANIIAERLKTTIANNKVVVDDIAHDVSVTISMGLLSINNSTPIESSKSNIKLSDLFESVDNALYQAKESGRNQIVSIVG</sequence>
<dbReference type="Pfam" id="PF16927">
    <property type="entry name" value="HisKA_7TM"/>
    <property type="match status" value="1"/>
</dbReference>
<dbReference type="InterPro" id="IPR000160">
    <property type="entry name" value="GGDEF_dom"/>
</dbReference>
<dbReference type="InterPro" id="IPR031621">
    <property type="entry name" value="HisKA_7TM"/>
</dbReference>
<keyword evidence="1" id="KW-0812">Transmembrane</keyword>
<dbReference type="Gene3D" id="3.30.450.20">
    <property type="entry name" value="PAS domain"/>
    <property type="match status" value="1"/>
</dbReference>
<dbReference type="RefSeq" id="WP_232510289.1">
    <property type="nucleotide sequence ID" value="NZ_CP017770.1"/>
</dbReference>